<keyword evidence="1 4" id="KW-0663">Pyridoxal phosphate</keyword>
<dbReference type="InterPro" id="IPR015421">
    <property type="entry name" value="PyrdxlP-dep_Trfase_major"/>
</dbReference>
<dbReference type="KEGG" id="uth:DKZ56_14810"/>
<dbReference type="Gene3D" id="3.40.640.10">
    <property type="entry name" value="Type I PLP-dependent aspartate aminotransferase-like (Major domain)"/>
    <property type="match status" value="1"/>
</dbReference>
<keyword evidence="6" id="KW-0808">Transferase</keyword>
<evidence type="ECO:0000256" key="2">
    <source>
        <dbReference type="ARBA" id="ARBA00037999"/>
    </source>
</evidence>
<dbReference type="PANTHER" id="PTHR30244">
    <property type="entry name" value="TRANSAMINASE"/>
    <property type="match status" value="1"/>
</dbReference>
<feature type="modified residue" description="N6-(pyridoxal phosphate)lysine" evidence="4">
    <location>
        <position position="197"/>
    </location>
</feature>
<sequence length="379" mass="42615">MDFNLAYGGIILNIPLLDLKKEYELYGKNIEKAVVEVLQSGSYILGDKVKQFEREMANYLGVQYAAGVANGTDALLLALEALDIGEEDEVITTPFTFFATAEAIAKVGAKPVFVDIEPDTYNIEVKKLEGAITKKTKAIIVVHLFGMAAEMDSIMEIASLHHLKVIEDACQAIGTEYKGKRVGSIGDVGCFSFFPTKNLGAFGDGGLVVTNHPEIHEKICRLRNHGSIEKYIHTSIGMNSRLDEIQAAILLEKLKLLDMFLFKRIVVANKYFQELHHVKRKPPQYTDKRHTYHQYCVEVEERDRLIRFLNQKGIATGIYYPIPLHLQKAFQNLQYQQGDFPVSENVAKHILALPINPTLTVKEQEYIIQAMKEFAGVLP</sequence>
<dbReference type="Pfam" id="PF01041">
    <property type="entry name" value="DegT_DnrJ_EryC1"/>
    <property type="match status" value="1"/>
</dbReference>
<evidence type="ECO:0000256" key="3">
    <source>
        <dbReference type="PIRSR" id="PIRSR000390-1"/>
    </source>
</evidence>
<dbReference type="AlphaFoldDB" id="A0A4P6UXC6"/>
<dbReference type="PANTHER" id="PTHR30244:SF36">
    <property type="entry name" value="3-OXO-GLUCOSE-6-PHOSPHATE:GLUTAMATE AMINOTRANSFERASE"/>
    <property type="match status" value="1"/>
</dbReference>
<evidence type="ECO:0000313" key="6">
    <source>
        <dbReference type="EMBL" id="QBK26976.1"/>
    </source>
</evidence>
<dbReference type="CDD" id="cd00616">
    <property type="entry name" value="AHBA_syn"/>
    <property type="match status" value="1"/>
</dbReference>
<accession>A0A4P6UXC6</accession>
<reference evidence="6 7" key="1">
    <citation type="submission" date="2019-02" db="EMBL/GenBank/DDBJ databases">
        <title>Ureibacillus thermophilus.</title>
        <authorList>
            <person name="Sunny J.S."/>
            <person name="Natarajan A."/>
            <person name="Saleena L.M."/>
        </authorList>
    </citation>
    <scope>NUCLEOTIDE SEQUENCE [LARGE SCALE GENOMIC DNA]</scope>
    <source>
        <strain evidence="6 7">LM102</strain>
    </source>
</reference>
<evidence type="ECO:0000256" key="1">
    <source>
        <dbReference type="ARBA" id="ARBA00022898"/>
    </source>
</evidence>
<evidence type="ECO:0000256" key="5">
    <source>
        <dbReference type="RuleBase" id="RU004508"/>
    </source>
</evidence>
<dbReference type="FunFam" id="3.40.640.10:FF:000089">
    <property type="entry name" value="Aminotransferase, DegT/DnrJ/EryC1/StrS family"/>
    <property type="match status" value="1"/>
</dbReference>
<organism evidence="6 7">
    <name type="scientific">Ureibacillus thermophilus</name>
    <dbReference type="NCBI Taxonomy" id="367743"/>
    <lineage>
        <taxon>Bacteria</taxon>
        <taxon>Bacillati</taxon>
        <taxon>Bacillota</taxon>
        <taxon>Bacilli</taxon>
        <taxon>Bacillales</taxon>
        <taxon>Caryophanaceae</taxon>
        <taxon>Ureibacillus</taxon>
    </lineage>
</organism>
<dbReference type="InterPro" id="IPR000653">
    <property type="entry name" value="DegT/StrS_aminotransferase"/>
</dbReference>
<dbReference type="GO" id="GO:0000271">
    <property type="term" value="P:polysaccharide biosynthetic process"/>
    <property type="evidence" value="ECO:0007669"/>
    <property type="project" value="TreeGrafter"/>
</dbReference>
<name>A0A4P6UXC6_9BACL</name>
<evidence type="ECO:0000256" key="4">
    <source>
        <dbReference type="PIRSR" id="PIRSR000390-2"/>
    </source>
</evidence>
<comment type="similarity">
    <text evidence="2 5">Belongs to the DegT/DnrJ/EryC1 family.</text>
</comment>
<dbReference type="Gene3D" id="3.90.1150.10">
    <property type="entry name" value="Aspartate Aminotransferase, domain 1"/>
    <property type="match status" value="1"/>
</dbReference>
<dbReference type="GO" id="GO:0030170">
    <property type="term" value="F:pyridoxal phosphate binding"/>
    <property type="evidence" value="ECO:0007669"/>
    <property type="project" value="UniProtKB-ARBA"/>
</dbReference>
<dbReference type="PIRSF" id="PIRSF000390">
    <property type="entry name" value="PLP_StrS"/>
    <property type="match status" value="1"/>
</dbReference>
<proteinExistence type="inferred from homology"/>
<keyword evidence="6" id="KW-0032">Aminotransferase</keyword>
<dbReference type="InterPro" id="IPR015422">
    <property type="entry name" value="PyrdxlP-dep_Trfase_small"/>
</dbReference>
<dbReference type="InterPro" id="IPR015424">
    <property type="entry name" value="PyrdxlP-dep_Trfase"/>
</dbReference>
<protein>
    <submittedName>
        <fullName evidence="6">DegT/DnrJ/EryC1/StrS family aminotransferase</fullName>
    </submittedName>
</protein>
<dbReference type="GO" id="GO:0008483">
    <property type="term" value="F:transaminase activity"/>
    <property type="evidence" value="ECO:0007669"/>
    <property type="project" value="UniProtKB-KW"/>
</dbReference>
<dbReference type="Proteomes" id="UP000291151">
    <property type="component" value="Chromosome"/>
</dbReference>
<dbReference type="EMBL" id="CP036528">
    <property type="protein sequence ID" value="QBK26976.1"/>
    <property type="molecule type" value="Genomic_DNA"/>
</dbReference>
<dbReference type="SUPFAM" id="SSF53383">
    <property type="entry name" value="PLP-dependent transferases"/>
    <property type="match status" value="1"/>
</dbReference>
<evidence type="ECO:0000313" key="7">
    <source>
        <dbReference type="Proteomes" id="UP000291151"/>
    </source>
</evidence>
<feature type="active site" description="Proton acceptor" evidence="3">
    <location>
        <position position="197"/>
    </location>
</feature>
<keyword evidence="7" id="KW-1185">Reference proteome</keyword>
<gene>
    <name evidence="6" type="ORF">DKZ56_14810</name>
</gene>